<organism evidence="1 2">
    <name type="scientific">Streptomyces alfalfae</name>
    <dbReference type="NCBI Taxonomy" id="1642299"/>
    <lineage>
        <taxon>Bacteria</taxon>
        <taxon>Bacillati</taxon>
        <taxon>Actinomycetota</taxon>
        <taxon>Actinomycetes</taxon>
        <taxon>Kitasatosporales</taxon>
        <taxon>Streptomycetaceae</taxon>
        <taxon>Streptomyces</taxon>
    </lineage>
</organism>
<sequence>MESVVLTVWAADSRQDTTDRCAQLLQLGAAGRFTSADGHYERLTALAVASAERVPVVDPDDVDAARGQRGVPQRARVREGRGRGRCALQVLVAEHHRPYTDQEAARFWAIQRRLREQPPHYRHDLEQIAQLARLLVPEHLLPAPLSGPVAAAALPAHPQGSYSSFSRAAYLGSFI</sequence>
<dbReference type="Proteomes" id="UP000187191">
    <property type="component" value="Chromosome"/>
</dbReference>
<dbReference type="Gene3D" id="3.40.50.300">
    <property type="entry name" value="P-loop containing nucleotide triphosphate hydrolases"/>
    <property type="match status" value="1"/>
</dbReference>
<accession>A0ABM6GLC1</accession>
<name>A0ABM6GLC1_9ACTN</name>
<proteinExistence type="predicted"/>
<reference evidence="1 2" key="1">
    <citation type="submission" date="2016-05" db="EMBL/GenBank/DDBJ databases">
        <authorList>
            <person name="Gu J."/>
        </authorList>
    </citation>
    <scope>NUCLEOTIDE SEQUENCE [LARGE SCALE GENOMIC DNA]</scope>
    <source>
        <strain evidence="1 2">ACCC40021</strain>
    </source>
</reference>
<gene>
    <name evidence="1" type="ORF">A7J05_01175</name>
</gene>
<evidence type="ECO:0000313" key="1">
    <source>
        <dbReference type="EMBL" id="APY84565.1"/>
    </source>
</evidence>
<dbReference type="EMBL" id="CP015588">
    <property type="protein sequence ID" value="APY84565.1"/>
    <property type="molecule type" value="Genomic_DNA"/>
</dbReference>
<evidence type="ECO:0000313" key="2">
    <source>
        <dbReference type="Proteomes" id="UP000187191"/>
    </source>
</evidence>
<keyword evidence="2" id="KW-1185">Reference proteome</keyword>
<protein>
    <submittedName>
        <fullName evidence="1">Uncharacterized protein</fullName>
    </submittedName>
</protein>
<dbReference type="InterPro" id="IPR027417">
    <property type="entry name" value="P-loop_NTPase"/>
</dbReference>